<dbReference type="InterPro" id="IPR015421">
    <property type="entry name" value="PyrdxlP-dep_Trfase_major"/>
</dbReference>
<dbReference type="Gene3D" id="3.40.640.10">
    <property type="entry name" value="Type I PLP-dependent aspartate aminotransferase-like (Major domain)"/>
    <property type="match status" value="1"/>
</dbReference>
<dbReference type="Pfam" id="PF01041">
    <property type="entry name" value="DegT_DnrJ_EryC1"/>
    <property type="match status" value="1"/>
</dbReference>
<keyword evidence="1" id="KW-0663">Pyridoxal phosphate</keyword>
<gene>
    <name evidence="2" type="ORF">ACFFJ8_05710</name>
</gene>
<organism evidence="2 3">
    <name type="scientific">Paenibacillus mendelii</name>
    <dbReference type="NCBI Taxonomy" id="206163"/>
    <lineage>
        <taxon>Bacteria</taxon>
        <taxon>Bacillati</taxon>
        <taxon>Bacillota</taxon>
        <taxon>Bacilli</taxon>
        <taxon>Bacillales</taxon>
        <taxon>Paenibacillaceae</taxon>
        <taxon>Paenibacillus</taxon>
    </lineage>
</organism>
<evidence type="ECO:0000313" key="3">
    <source>
        <dbReference type="Proteomes" id="UP001589818"/>
    </source>
</evidence>
<accession>A0ABV6J4R3</accession>
<evidence type="ECO:0000313" key="2">
    <source>
        <dbReference type="EMBL" id="MFC0390864.1"/>
    </source>
</evidence>
<dbReference type="RefSeq" id="WP_204818446.1">
    <property type="nucleotide sequence ID" value="NZ_JANHOF010000004.1"/>
</dbReference>
<name>A0ABV6J4R3_9BACL</name>
<reference evidence="2 3" key="1">
    <citation type="submission" date="2024-09" db="EMBL/GenBank/DDBJ databases">
        <authorList>
            <person name="Sun Q."/>
            <person name="Mori K."/>
        </authorList>
    </citation>
    <scope>NUCLEOTIDE SEQUENCE [LARGE SCALE GENOMIC DNA]</scope>
    <source>
        <strain evidence="2 3">CCM 4839</strain>
    </source>
</reference>
<proteinExistence type="inferred from homology"/>
<keyword evidence="2" id="KW-0808">Transferase</keyword>
<keyword evidence="2" id="KW-0032">Aminotransferase</keyword>
<dbReference type="SUPFAM" id="SSF53383">
    <property type="entry name" value="PLP-dependent transferases"/>
    <property type="match status" value="1"/>
</dbReference>
<dbReference type="PANTHER" id="PTHR30244">
    <property type="entry name" value="TRANSAMINASE"/>
    <property type="match status" value="1"/>
</dbReference>
<dbReference type="Gene3D" id="3.90.1150.10">
    <property type="entry name" value="Aspartate Aminotransferase, domain 1"/>
    <property type="match status" value="1"/>
</dbReference>
<evidence type="ECO:0000256" key="1">
    <source>
        <dbReference type="RuleBase" id="RU004508"/>
    </source>
</evidence>
<comment type="similarity">
    <text evidence="1">Belongs to the DegT/DnrJ/EryC1 family.</text>
</comment>
<comment type="caution">
    <text evidence="2">The sequence shown here is derived from an EMBL/GenBank/DDBJ whole genome shotgun (WGS) entry which is preliminary data.</text>
</comment>
<sequence>MANEGRIYLSPPHIGEAELRYVQEAFTTNWVAPLGPNVDEFERELAEKTAVRGAVALSSGTAGLHLSLKLAGVGKGDTVFVSTLTFVASVNPILYEGAEPVFIDSDFDSWNMSPKALERALVAARKEGRLPKAVIVVNLYGQSADMDPIIDLCERFGIPIIEDAAESLGATYKGKASGTLGTFGIYSFNGNKIITTSGGGMLVSDNVEALSKARYWATQSRDPALHYEHSEVGYNYRLSNVLAGVGRGQLQLLEDRVAARRAVFDRYERTLGSIEGISFMPEASYGRSTRWLTALTINPLMTGLNTTELLRALGDENIEARPVWKPMHLQPLLRKYDYFPHMPQYSVSDQLFTQGICLPSGSAMSVQDQDRVLDCISHHIRLSAKHAAV</sequence>
<dbReference type="InterPro" id="IPR015424">
    <property type="entry name" value="PyrdxlP-dep_Trfase"/>
</dbReference>
<dbReference type="InterPro" id="IPR000653">
    <property type="entry name" value="DegT/StrS_aminotransferase"/>
</dbReference>
<dbReference type="PANTHER" id="PTHR30244:SF34">
    <property type="entry name" value="DTDP-4-AMINO-4,6-DIDEOXYGALACTOSE TRANSAMINASE"/>
    <property type="match status" value="1"/>
</dbReference>
<keyword evidence="3" id="KW-1185">Reference proteome</keyword>
<dbReference type="CDD" id="cd00616">
    <property type="entry name" value="AHBA_syn"/>
    <property type="match status" value="1"/>
</dbReference>
<dbReference type="GO" id="GO:0008483">
    <property type="term" value="F:transaminase activity"/>
    <property type="evidence" value="ECO:0007669"/>
    <property type="project" value="UniProtKB-KW"/>
</dbReference>
<dbReference type="PIRSF" id="PIRSF000390">
    <property type="entry name" value="PLP_StrS"/>
    <property type="match status" value="1"/>
</dbReference>
<protein>
    <submittedName>
        <fullName evidence="2">Aminotransferase class I/II-fold pyridoxal phosphate-dependent enzyme</fullName>
    </submittedName>
</protein>
<dbReference type="InterPro" id="IPR015422">
    <property type="entry name" value="PyrdxlP-dep_Trfase_small"/>
</dbReference>
<dbReference type="EMBL" id="JBHLVF010000010">
    <property type="protein sequence ID" value="MFC0390864.1"/>
    <property type="molecule type" value="Genomic_DNA"/>
</dbReference>
<dbReference type="Proteomes" id="UP001589818">
    <property type="component" value="Unassembled WGS sequence"/>
</dbReference>